<feature type="domain" description="Cupin type-2" evidence="1">
    <location>
        <begin position="24"/>
        <end position="86"/>
    </location>
</feature>
<dbReference type="RefSeq" id="WP_166225671.1">
    <property type="nucleotide sequence ID" value="NZ_CP049989.1"/>
</dbReference>
<reference evidence="2 3" key="1">
    <citation type="submission" date="2020-03" db="EMBL/GenBank/DDBJ databases">
        <title>Hydrogenophaga sp. nov. isolated from cyanobacterial mat.</title>
        <authorList>
            <person name="Thorat V."/>
            <person name="Kirdat K."/>
            <person name="Tiwarekar B."/>
            <person name="Costa E.D."/>
            <person name="Yadav A."/>
        </authorList>
    </citation>
    <scope>NUCLEOTIDE SEQUENCE [LARGE SCALE GENOMIC DNA]</scope>
    <source>
        <strain evidence="2 3">BA0156</strain>
    </source>
</reference>
<organism evidence="2 3">
    <name type="scientific">Hydrogenophaga crocea</name>
    <dbReference type="NCBI Taxonomy" id="2716225"/>
    <lineage>
        <taxon>Bacteria</taxon>
        <taxon>Pseudomonadati</taxon>
        <taxon>Pseudomonadota</taxon>
        <taxon>Betaproteobacteria</taxon>
        <taxon>Burkholderiales</taxon>
        <taxon>Comamonadaceae</taxon>
        <taxon>Hydrogenophaga</taxon>
    </lineage>
</organism>
<dbReference type="Gene3D" id="2.60.120.10">
    <property type="entry name" value="Jelly Rolls"/>
    <property type="match status" value="1"/>
</dbReference>
<dbReference type="InterPro" id="IPR011051">
    <property type="entry name" value="RmlC_Cupin_sf"/>
</dbReference>
<accession>A0A6G8IF07</accession>
<sequence length="106" mass="11401">MSLGIQFFGGDEDAGNVFVVETRAPAGQVLESHVHEHAHTSVLVSGTAKVTIDGVEEVMTGYRMVTIPKNTSHSVVAVTPIVWLCLWAGDLAPREQAEQSLKLMEA</sequence>
<dbReference type="InterPro" id="IPR013096">
    <property type="entry name" value="Cupin_2"/>
</dbReference>
<name>A0A6G8IF07_9BURK</name>
<dbReference type="EMBL" id="CP049989">
    <property type="protein sequence ID" value="QIM51625.1"/>
    <property type="molecule type" value="Genomic_DNA"/>
</dbReference>
<evidence type="ECO:0000259" key="1">
    <source>
        <dbReference type="Pfam" id="PF07883"/>
    </source>
</evidence>
<keyword evidence="3" id="KW-1185">Reference proteome</keyword>
<dbReference type="AlphaFoldDB" id="A0A6G8IF07"/>
<evidence type="ECO:0000313" key="3">
    <source>
        <dbReference type="Proteomes" id="UP000503162"/>
    </source>
</evidence>
<evidence type="ECO:0000313" key="2">
    <source>
        <dbReference type="EMBL" id="QIM51625.1"/>
    </source>
</evidence>
<dbReference type="InterPro" id="IPR014710">
    <property type="entry name" value="RmlC-like_jellyroll"/>
</dbReference>
<gene>
    <name evidence="2" type="ORF">G9Q37_05465</name>
</gene>
<dbReference type="Pfam" id="PF07883">
    <property type="entry name" value="Cupin_2"/>
    <property type="match status" value="1"/>
</dbReference>
<dbReference type="SUPFAM" id="SSF51182">
    <property type="entry name" value="RmlC-like cupins"/>
    <property type="match status" value="1"/>
</dbReference>
<dbReference type="KEGG" id="hcz:G9Q37_05465"/>
<protein>
    <submittedName>
        <fullName evidence="2">Cupin domain-containing protein</fullName>
    </submittedName>
</protein>
<dbReference type="Proteomes" id="UP000503162">
    <property type="component" value="Chromosome"/>
</dbReference>
<proteinExistence type="predicted"/>